<dbReference type="InterPro" id="IPR027417">
    <property type="entry name" value="P-loop_NTPase"/>
</dbReference>
<dbReference type="PRINTS" id="PR00449">
    <property type="entry name" value="RASTRNSFRMNG"/>
</dbReference>
<dbReference type="SMART" id="SM00969">
    <property type="entry name" value="SOCS_box"/>
    <property type="match status" value="1"/>
</dbReference>
<reference evidence="12" key="1">
    <citation type="submission" date="2017-02" db="UniProtKB">
        <authorList>
            <consortium name="WormBaseParasite"/>
        </authorList>
    </citation>
    <scope>IDENTIFICATION</scope>
</reference>
<accession>A0A0M3HZG8</accession>
<keyword evidence="5" id="KW-0460">Magnesium</keyword>
<dbReference type="SUPFAM" id="SSF158235">
    <property type="entry name" value="SOCS box-like"/>
    <property type="match status" value="1"/>
</dbReference>
<evidence type="ECO:0000256" key="9">
    <source>
        <dbReference type="ARBA" id="ARBA00023289"/>
    </source>
</evidence>
<keyword evidence="4" id="KW-0547">Nucleotide-binding</keyword>
<evidence type="ECO:0000256" key="7">
    <source>
        <dbReference type="ARBA" id="ARBA00023139"/>
    </source>
</evidence>
<dbReference type="SMART" id="SM00176">
    <property type="entry name" value="RAN"/>
    <property type="match status" value="1"/>
</dbReference>
<evidence type="ECO:0000256" key="4">
    <source>
        <dbReference type="ARBA" id="ARBA00022741"/>
    </source>
</evidence>
<dbReference type="SMART" id="SM00175">
    <property type="entry name" value="RAB"/>
    <property type="match status" value="1"/>
</dbReference>
<dbReference type="Gene3D" id="3.40.50.300">
    <property type="entry name" value="P-loop containing nucleotide triphosphate hydrolases"/>
    <property type="match status" value="1"/>
</dbReference>
<dbReference type="Pfam" id="PF07525">
    <property type="entry name" value="SOCS_box"/>
    <property type="match status" value="1"/>
</dbReference>
<dbReference type="WBParaSite" id="ALUE_0000910301-mRNA-1">
    <property type="protein sequence ID" value="ALUE_0000910301-mRNA-1"/>
    <property type="gene ID" value="ALUE_0000910301"/>
</dbReference>
<evidence type="ECO:0000256" key="2">
    <source>
        <dbReference type="ARBA" id="ARBA00006270"/>
    </source>
</evidence>
<evidence type="ECO:0000313" key="12">
    <source>
        <dbReference type="WBParaSite" id="ALUE_0000910301-mRNA-1"/>
    </source>
</evidence>
<sequence>MFPALPGFSSVSMCLNATEDMVHRREMILCRNDHEYLLKFLLVGDSDVGKNEITDLLGPSASESPGTGVFVTPGTSSKTTTILLEGRRVRLQLWDTSGQGRFSTIIRSYSRGAQGILLVYDITNRWSFEGIRRWLAEIDEHAPGIPRILIGNRLHLEFNRAVSRQEAELFARKRNMQYFEISTLVYFNVHESLTELARLVIQRNGMHWLWRTNQVSTLQDLCCRAVVHCVRNVHAIERLPLPAFLKFKASSYVRSFAQGAEVCMGSLPRRHTGQHAFSDVTPRHIARLVRPRSANERRSRNAYCSLM</sequence>
<dbReference type="GO" id="GO:0046872">
    <property type="term" value="F:metal ion binding"/>
    <property type="evidence" value="ECO:0007669"/>
    <property type="project" value="UniProtKB-KW"/>
</dbReference>
<evidence type="ECO:0000259" key="10">
    <source>
        <dbReference type="PROSITE" id="PS50225"/>
    </source>
</evidence>
<keyword evidence="3" id="KW-0479">Metal-binding</keyword>
<dbReference type="AlphaFoldDB" id="A0A0M3HZG8"/>
<comment type="cofactor">
    <cofactor evidence="1">
        <name>Mg(2+)</name>
        <dbReference type="ChEBI" id="CHEBI:18420"/>
    </cofactor>
</comment>
<evidence type="ECO:0000256" key="8">
    <source>
        <dbReference type="ARBA" id="ARBA00023288"/>
    </source>
</evidence>
<dbReference type="NCBIfam" id="TIGR00231">
    <property type="entry name" value="small_GTP"/>
    <property type="match status" value="1"/>
</dbReference>
<dbReference type="PANTHER" id="PTHR47980">
    <property type="entry name" value="LD44762P"/>
    <property type="match status" value="1"/>
</dbReference>
<name>A0A0M3HZG8_ASCLU</name>
<dbReference type="InterPro" id="IPR050305">
    <property type="entry name" value="Small_GTPase_Rab"/>
</dbReference>
<dbReference type="PROSITE" id="PS50225">
    <property type="entry name" value="SOCS"/>
    <property type="match status" value="1"/>
</dbReference>
<dbReference type="InterPro" id="IPR005225">
    <property type="entry name" value="Small_GTP-bd"/>
</dbReference>
<evidence type="ECO:0000256" key="5">
    <source>
        <dbReference type="ARBA" id="ARBA00022842"/>
    </source>
</evidence>
<feature type="domain" description="SOCS box" evidence="10">
    <location>
        <begin position="209"/>
        <end position="246"/>
    </location>
</feature>
<dbReference type="GO" id="GO:0003924">
    <property type="term" value="F:GTPase activity"/>
    <property type="evidence" value="ECO:0007669"/>
    <property type="project" value="InterPro"/>
</dbReference>
<dbReference type="SMART" id="SM00253">
    <property type="entry name" value="SOCS"/>
    <property type="match status" value="1"/>
</dbReference>
<dbReference type="SUPFAM" id="SSF52540">
    <property type="entry name" value="P-loop containing nucleoside triphosphate hydrolases"/>
    <property type="match status" value="1"/>
</dbReference>
<protein>
    <submittedName>
        <fullName evidence="12">SOCS box domain-containing protein</fullName>
    </submittedName>
</protein>
<comment type="similarity">
    <text evidence="2">Belongs to the small GTPase superfamily. Rab family.</text>
</comment>
<evidence type="ECO:0000256" key="3">
    <source>
        <dbReference type="ARBA" id="ARBA00022723"/>
    </source>
</evidence>
<dbReference type="Proteomes" id="UP000036681">
    <property type="component" value="Unplaced"/>
</dbReference>
<dbReference type="SMART" id="SM00174">
    <property type="entry name" value="RHO"/>
    <property type="match status" value="1"/>
</dbReference>
<dbReference type="GO" id="GO:0005525">
    <property type="term" value="F:GTP binding"/>
    <property type="evidence" value="ECO:0007669"/>
    <property type="project" value="UniProtKB-KW"/>
</dbReference>
<dbReference type="InterPro" id="IPR001806">
    <property type="entry name" value="Small_GTPase"/>
</dbReference>
<dbReference type="InterPro" id="IPR001496">
    <property type="entry name" value="SOCS_box"/>
</dbReference>
<proteinExistence type="inferred from homology"/>
<dbReference type="GO" id="GO:0035556">
    <property type="term" value="P:intracellular signal transduction"/>
    <property type="evidence" value="ECO:0007669"/>
    <property type="project" value="InterPro"/>
</dbReference>
<dbReference type="SMART" id="SM00173">
    <property type="entry name" value="RAS"/>
    <property type="match status" value="1"/>
</dbReference>
<keyword evidence="7" id="KW-0564">Palmitate</keyword>
<keyword evidence="8" id="KW-0449">Lipoprotein</keyword>
<dbReference type="FunFam" id="3.40.50.300:FF:001149">
    <property type="entry name" value="Rab40, isoform A"/>
    <property type="match status" value="1"/>
</dbReference>
<evidence type="ECO:0000313" key="11">
    <source>
        <dbReference type="Proteomes" id="UP000036681"/>
    </source>
</evidence>
<dbReference type="PROSITE" id="PS51419">
    <property type="entry name" value="RAB"/>
    <property type="match status" value="1"/>
</dbReference>
<keyword evidence="9" id="KW-0636">Prenylation</keyword>
<keyword evidence="6" id="KW-0342">GTP-binding</keyword>
<dbReference type="PROSITE" id="PS51421">
    <property type="entry name" value="RAS"/>
    <property type="match status" value="1"/>
</dbReference>
<evidence type="ECO:0000256" key="1">
    <source>
        <dbReference type="ARBA" id="ARBA00001946"/>
    </source>
</evidence>
<keyword evidence="11" id="KW-1185">Reference proteome</keyword>
<evidence type="ECO:0000256" key="6">
    <source>
        <dbReference type="ARBA" id="ARBA00023134"/>
    </source>
</evidence>
<dbReference type="Pfam" id="PF00071">
    <property type="entry name" value="Ras"/>
    <property type="match status" value="1"/>
</dbReference>
<organism evidence="11 12">
    <name type="scientific">Ascaris lumbricoides</name>
    <name type="common">Giant roundworm</name>
    <dbReference type="NCBI Taxonomy" id="6252"/>
    <lineage>
        <taxon>Eukaryota</taxon>
        <taxon>Metazoa</taxon>
        <taxon>Ecdysozoa</taxon>
        <taxon>Nematoda</taxon>
        <taxon>Chromadorea</taxon>
        <taxon>Rhabditida</taxon>
        <taxon>Spirurina</taxon>
        <taxon>Ascaridomorpha</taxon>
        <taxon>Ascaridoidea</taxon>
        <taxon>Ascarididae</taxon>
        <taxon>Ascaris</taxon>
    </lineage>
</organism>
<dbReference type="InterPro" id="IPR036036">
    <property type="entry name" value="SOCS_box-like_dom_sf"/>
</dbReference>